<reference evidence="1 2" key="1">
    <citation type="journal article" date="2022" name="Syst. Appl. Microbiol.">
        <title>Pseudomonas alliivorans sp. nov., a plant-pathogenic bacterium isolated from onion foliage in Georgia, USA.</title>
        <authorList>
            <person name="Zhao M."/>
            <person name="Tyson C."/>
            <person name="Chen H.C."/>
            <person name="Paudel S."/>
            <person name="Gitaitis R."/>
            <person name="Kvitko B."/>
            <person name="Dutta B."/>
        </authorList>
    </citation>
    <scope>NUCLEOTIDE SEQUENCE [LARGE SCALE GENOMIC DNA]</scope>
    <source>
        <strain evidence="1 2">20GA0068</strain>
    </source>
</reference>
<dbReference type="Gene3D" id="2.180.10.10">
    <property type="entry name" value="RHS repeat-associated core"/>
    <property type="match status" value="1"/>
</dbReference>
<organism evidence="1 2">
    <name type="scientific">Pseudomonas alliivorans</name>
    <dbReference type="NCBI Taxonomy" id="2810613"/>
    <lineage>
        <taxon>Bacteria</taxon>
        <taxon>Pseudomonadati</taxon>
        <taxon>Pseudomonadota</taxon>
        <taxon>Gammaproteobacteria</taxon>
        <taxon>Pseudomonadales</taxon>
        <taxon>Pseudomonadaceae</taxon>
        <taxon>Pseudomonas</taxon>
    </lineage>
</organism>
<dbReference type="InterPro" id="IPR050708">
    <property type="entry name" value="T6SS_VgrG/RHS"/>
</dbReference>
<dbReference type="EMBL" id="JAFFZW010000003">
    <property type="protein sequence ID" value="MBP0945943.1"/>
    <property type="molecule type" value="Genomic_DNA"/>
</dbReference>
<sequence length="358" mass="40049">MSSIAQVQLCRYHYDAVDRLARSELQGQISLKLFYKKNRLTAHIQGHTQRTLLHADEQLLALRVGQNQTTTCVLLATDQQSSVIATPGEGASFMPYGHRHPQANSMSLPGFNGQQADRVTGHYLLGNGYRAFNPVLMRFNSPDRLSPFGEGGLNAYAYCAGDPVNREDSTGHTPVFIKRAFRFMGLIKKSPRASNPKMKNFTLLNKGAYAFDDVIEGQRRLNISAHGGRSEGSDTWKMVVDDKVFSAEQVHSALKTKGYDFESYDRIRLIFCHSADAGPNSFAAQFATLTQKPVTGFTGKVADNRSVEGVAKKVADLRKEYPKQTDHYLAKYYSKRKQTILRPTDQDEIVDFLPVMSR</sequence>
<accession>A0ABS4C5N7</accession>
<dbReference type="Proteomes" id="UP000673197">
    <property type="component" value="Unassembled WGS sequence"/>
</dbReference>
<dbReference type="PANTHER" id="PTHR32305">
    <property type="match status" value="1"/>
</dbReference>
<protein>
    <submittedName>
        <fullName evidence="1">RHS repeat-associated core domain-containing protein</fullName>
    </submittedName>
</protein>
<name>A0ABS4C5N7_9PSED</name>
<dbReference type="RefSeq" id="WP_210042082.1">
    <property type="nucleotide sequence ID" value="NZ_JAFFZW010000003.1"/>
</dbReference>
<comment type="caution">
    <text evidence="1">The sequence shown here is derived from an EMBL/GenBank/DDBJ whole genome shotgun (WGS) entry which is preliminary data.</text>
</comment>
<proteinExistence type="predicted"/>
<dbReference type="InterPro" id="IPR022385">
    <property type="entry name" value="Rhs_assc_core"/>
</dbReference>
<evidence type="ECO:0000313" key="2">
    <source>
        <dbReference type="Proteomes" id="UP000673197"/>
    </source>
</evidence>
<evidence type="ECO:0000313" key="1">
    <source>
        <dbReference type="EMBL" id="MBP0945943.1"/>
    </source>
</evidence>
<dbReference type="SUPFAM" id="SSF56399">
    <property type="entry name" value="ADP-ribosylation"/>
    <property type="match status" value="1"/>
</dbReference>
<keyword evidence="2" id="KW-1185">Reference proteome</keyword>
<gene>
    <name evidence="1" type="ORF">JTJ32_11435</name>
</gene>
<dbReference type="PANTHER" id="PTHR32305:SF17">
    <property type="entry name" value="TRNA NUCLEASE WAPA"/>
    <property type="match status" value="1"/>
</dbReference>
<dbReference type="NCBIfam" id="TIGR03696">
    <property type="entry name" value="Rhs_assc_core"/>
    <property type="match status" value="1"/>
</dbReference>